<keyword evidence="2" id="KW-1185">Reference proteome</keyword>
<comment type="caution">
    <text evidence="1">The sequence shown here is derived from an EMBL/GenBank/DDBJ whole genome shotgun (WGS) entry which is preliminary data.</text>
</comment>
<dbReference type="AlphaFoldDB" id="A0AA88JEL6"/>
<reference evidence="1" key="1">
    <citation type="submission" date="2023-07" db="EMBL/GenBank/DDBJ databases">
        <title>draft genome sequence of fig (Ficus carica).</title>
        <authorList>
            <person name="Takahashi T."/>
            <person name="Nishimura K."/>
        </authorList>
    </citation>
    <scope>NUCLEOTIDE SEQUENCE</scope>
</reference>
<sequence>MSGEGYLKLTGNLYAPCLVALALAAMKKITYVTPTGKYPPKQFGEKRTQGIQEKLMTFSADEKKCSLELKLETLIC</sequence>
<evidence type="ECO:0000313" key="2">
    <source>
        <dbReference type="Proteomes" id="UP001187192"/>
    </source>
</evidence>
<gene>
    <name evidence="1" type="ORF">TIFTF001_038996</name>
</gene>
<dbReference type="EMBL" id="BTGU01000979">
    <property type="protein sequence ID" value="GMN69952.1"/>
    <property type="molecule type" value="Genomic_DNA"/>
</dbReference>
<evidence type="ECO:0000313" key="1">
    <source>
        <dbReference type="EMBL" id="GMN69952.1"/>
    </source>
</evidence>
<organism evidence="1 2">
    <name type="scientific">Ficus carica</name>
    <name type="common">Common fig</name>
    <dbReference type="NCBI Taxonomy" id="3494"/>
    <lineage>
        <taxon>Eukaryota</taxon>
        <taxon>Viridiplantae</taxon>
        <taxon>Streptophyta</taxon>
        <taxon>Embryophyta</taxon>
        <taxon>Tracheophyta</taxon>
        <taxon>Spermatophyta</taxon>
        <taxon>Magnoliopsida</taxon>
        <taxon>eudicotyledons</taxon>
        <taxon>Gunneridae</taxon>
        <taxon>Pentapetalae</taxon>
        <taxon>rosids</taxon>
        <taxon>fabids</taxon>
        <taxon>Rosales</taxon>
        <taxon>Moraceae</taxon>
        <taxon>Ficeae</taxon>
        <taxon>Ficus</taxon>
    </lineage>
</organism>
<name>A0AA88JEL6_FICCA</name>
<dbReference type="Proteomes" id="UP001187192">
    <property type="component" value="Unassembled WGS sequence"/>
</dbReference>
<accession>A0AA88JEL6</accession>
<protein>
    <submittedName>
        <fullName evidence="1">Uncharacterized protein</fullName>
    </submittedName>
</protein>
<proteinExistence type="predicted"/>